<evidence type="ECO:0000256" key="1">
    <source>
        <dbReference type="SAM" id="MobiDB-lite"/>
    </source>
</evidence>
<dbReference type="AlphaFoldDB" id="A0A1G9CCJ8"/>
<name>A0A1G9CCJ8_ACTMZ</name>
<evidence type="ECO:0000313" key="3">
    <source>
        <dbReference type="Proteomes" id="UP000199213"/>
    </source>
</evidence>
<gene>
    <name evidence="2" type="ORF">SAMN04487820_108245</name>
</gene>
<sequence>MNRIESVANVQVPEAHAGAVRTLDTTGSTAPVLTAAAITAAAVVSFAAGVASDAVESGSGSYAASTGQDPTGMSSGELLQRRTALLG</sequence>
<protein>
    <submittedName>
        <fullName evidence="2">Uncharacterized protein</fullName>
    </submittedName>
</protein>
<dbReference type="OrthoDB" id="9937458at2"/>
<feature type="region of interest" description="Disordered" evidence="1">
    <location>
        <begin position="57"/>
        <end position="76"/>
    </location>
</feature>
<accession>A0A1G9CCJ8</accession>
<dbReference type="EMBL" id="FNFM01000008">
    <property type="protein sequence ID" value="SDK49387.1"/>
    <property type="molecule type" value="Genomic_DNA"/>
</dbReference>
<organism evidence="2 3">
    <name type="scientific">Actinopolyspora mzabensis</name>
    <dbReference type="NCBI Taxonomy" id="995066"/>
    <lineage>
        <taxon>Bacteria</taxon>
        <taxon>Bacillati</taxon>
        <taxon>Actinomycetota</taxon>
        <taxon>Actinomycetes</taxon>
        <taxon>Actinopolysporales</taxon>
        <taxon>Actinopolysporaceae</taxon>
        <taxon>Actinopolyspora</taxon>
    </lineage>
</organism>
<reference evidence="2" key="1">
    <citation type="submission" date="2016-10" db="EMBL/GenBank/DDBJ databases">
        <authorList>
            <person name="de Groot N.N."/>
        </authorList>
    </citation>
    <scope>NUCLEOTIDE SEQUENCE [LARGE SCALE GENOMIC DNA]</scope>
    <source>
        <strain evidence="2">DSM 45460</strain>
    </source>
</reference>
<keyword evidence="3" id="KW-1185">Reference proteome</keyword>
<dbReference type="RefSeq" id="WP_092629109.1">
    <property type="nucleotide sequence ID" value="NZ_FNFM01000008.1"/>
</dbReference>
<feature type="compositionally biased region" description="Polar residues" evidence="1">
    <location>
        <begin position="58"/>
        <end position="74"/>
    </location>
</feature>
<evidence type="ECO:0000313" key="2">
    <source>
        <dbReference type="EMBL" id="SDK49387.1"/>
    </source>
</evidence>
<proteinExistence type="predicted"/>
<dbReference type="Proteomes" id="UP000199213">
    <property type="component" value="Unassembled WGS sequence"/>
</dbReference>